<dbReference type="AlphaFoldDB" id="X1IS70"/>
<evidence type="ECO:0000313" key="3">
    <source>
        <dbReference type="EMBL" id="GAH72090.1"/>
    </source>
</evidence>
<keyword evidence="1" id="KW-0479">Metal-binding</keyword>
<sequence length="253" mass="28471">MAQTSPAKVKVKAVTGVGLVVKDVQKTVENYWNILGIGPWDIYPWESPLVYERRHHGRRVWAREKLALAQVGEVQLGLMEPIEGDSIYQDWLMEHGEGLHHLNFLVDSADDVDRTAEILANEGFPSLQSGCFGDNGAFNYIDIKPLHAIWEAVHLHGNIGAKPTCYPSEAQTIPAKVKVNSIFQVGLVVKDIQKTVENYWNILGIGPWDIYPWESPLVYDYKYHGRPAWARAKTAITMVGPVMLELMEHIDGD</sequence>
<protein>
    <recommendedName>
        <fullName evidence="2">VOC domain-containing protein</fullName>
    </recommendedName>
</protein>
<reference evidence="3" key="1">
    <citation type="journal article" date="2014" name="Front. Microbiol.">
        <title>High frequency of phylogenetically diverse reductive dehalogenase-homologous genes in deep subseafloor sedimentary metagenomes.</title>
        <authorList>
            <person name="Kawai M."/>
            <person name="Futagami T."/>
            <person name="Toyoda A."/>
            <person name="Takaki Y."/>
            <person name="Nishi S."/>
            <person name="Hori S."/>
            <person name="Arai W."/>
            <person name="Tsubouchi T."/>
            <person name="Morono Y."/>
            <person name="Uchiyama I."/>
            <person name="Ito T."/>
            <person name="Fujiyama A."/>
            <person name="Inagaki F."/>
            <person name="Takami H."/>
        </authorList>
    </citation>
    <scope>NUCLEOTIDE SEQUENCE</scope>
    <source>
        <strain evidence="3">Expedition CK06-06</strain>
    </source>
</reference>
<comment type="caution">
    <text evidence="3">The sequence shown here is derived from an EMBL/GenBank/DDBJ whole genome shotgun (WGS) entry which is preliminary data.</text>
</comment>
<dbReference type="PANTHER" id="PTHR43048">
    <property type="entry name" value="METHYLMALONYL-COA EPIMERASE"/>
    <property type="match status" value="1"/>
</dbReference>
<evidence type="ECO:0000256" key="1">
    <source>
        <dbReference type="ARBA" id="ARBA00022723"/>
    </source>
</evidence>
<dbReference type="GO" id="GO:0004493">
    <property type="term" value="F:methylmalonyl-CoA epimerase activity"/>
    <property type="evidence" value="ECO:0007669"/>
    <property type="project" value="TreeGrafter"/>
</dbReference>
<name>X1IS70_9ZZZZ</name>
<proteinExistence type="predicted"/>
<feature type="domain" description="VOC" evidence="2">
    <location>
        <begin position="13"/>
        <end position="155"/>
    </location>
</feature>
<dbReference type="GO" id="GO:0046872">
    <property type="term" value="F:metal ion binding"/>
    <property type="evidence" value="ECO:0007669"/>
    <property type="project" value="UniProtKB-KW"/>
</dbReference>
<dbReference type="InterPro" id="IPR037523">
    <property type="entry name" value="VOC_core"/>
</dbReference>
<dbReference type="PANTHER" id="PTHR43048:SF3">
    <property type="entry name" value="METHYLMALONYL-COA EPIMERASE, MITOCHONDRIAL"/>
    <property type="match status" value="1"/>
</dbReference>
<dbReference type="Gene3D" id="3.10.180.10">
    <property type="entry name" value="2,3-Dihydroxybiphenyl 1,2-Dioxygenase, domain 1"/>
    <property type="match status" value="2"/>
</dbReference>
<organism evidence="3">
    <name type="scientific">marine sediment metagenome</name>
    <dbReference type="NCBI Taxonomy" id="412755"/>
    <lineage>
        <taxon>unclassified sequences</taxon>
        <taxon>metagenomes</taxon>
        <taxon>ecological metagenomes</taxon>
    </lineage>
</organism>
<dbReference type="InterPro" id="IPR029068">
    <property type="entry name" value="Glyas_Bleomycin-R_OHBP_Dase"/>
</dbReference>
<accession>X1IS70</accession>
<dbReference type="Pfam" id="PF13669">
    <property type="entry name" value="Glyoxalase_4"/>
    <property type="match status" value="1"/>
</dbReference>
<evidence type="ECO:0000259" key="2">
    <source>
        <dbReference type="PROSITE" id="PS51819"/>
    </source>
</evidence>
<dbReference type="PROSITE" id="PS51819">
    <property type="entry name" value="VOC"/>
    <property type="match status" value="1"/>
</dbReference>
<feature type="non-terminal residue" evidence="3">
    <location>
        <position position="253"/>
    </location>
</feature>
<dbReference type="GO" id="GO:0046491">
    <property type="term" value="P:L-methylmalonyl-CoA metabolic process"/>
    <property type="evidence" value="ECO:0007669"/>
    <property type="project" value="TreeGrafter"/>
</dbReference>
<dbReference type="SUPFAM" id="SSF54593">
    <property type="entry name" value="Glyoxalase/Bleomycin resistance protein/Dihydroxybiphenyl dioxygenase"/>
    <property type="match status" value="1"/>
</dbReference>
<gene>
    <name evidence="3" type="ORF">S03H2_51285</name>
</gene>
<dbReference type="InterPro" id="IPR051785">
    <property type="entry name" value="MMCE/EMCE_epimerase"/>
</dbReference>
<dbReference type="EMBL" id="BARU01032527">
    <property type="protein sequence ID" value="GAH72090.1"/>
    <property type="molecule type" value="Genomic_DNA"/>
</dbReference>